<evidence type="ECO:0000313" key="7">
    <source>
        <dbReference type="EMBL" id="NEV12909.1"/>
    </source>
</evidence>
<dbReference type="PANTHER" id="PTHR47506:SF1">
    <property type="entry name" value="HTH-TYPE TRANSCRIPTIONAL REGULATOR YJDC"/>
    <property type="match status" value="1"/>
</dbReference>
<dbReference type="PROSITE" id="PS50977">
    <property type="entry name" value="HTH_TETR_2"/>
    <property type="match status" value="1"/>
</dbReference>
<accession>A0A6P1C6R8</accession>
<name>A0A6P1C6R8_RHITR</name>
<dbReference type="SUPFAM" id="SSF48498">
    <property type="entry name" value="Tetracyclin repressor-like, C-terminal domain"/>
    <property type="match status" value="1"/>
</dbReference>
<evidence type="ECO:0000259" key="5">
    <source>
        <dbReference type="PROSITE" id="PS50977"/>
    </source>
</evidence>
<proteinExistence type="predicted"/>
<feature type="domain" description="HTH tetR-type" evidence="5">
    <location>
        <begin position="7"/>
        <end position="67"/>
    </location>
</feature>
<dbReference type="PRINTS" id="PR00455">
    <property type="entry name" value="HTHTETR"/>
</dbReference>
<gene>
    <name evidence="6" type="ORF">GGD45_005312</name>
    <name evidence="7" type="ORF">GXW80_18115</name>
</gene>
<dbReference type="SUPFAM" id="SSF46689">
    <property type="entry name" value="Homeodomain-like"/>
    <property type="match status" value="1"/>
</dbReference>
<dbReference type="EMBL" id="JACHBF010000021">
    <property type="protein sequence ID" value="MBB6494861.1"/>
    <property type="molecule type" value="Genomic_DNA"/>
</dbReference>
<evidence type="ECO:0000313" key="9">
    <source>
        <dbReference type="Proteomes" id="UP000526625"/>
    </source>
</evidence>
<dbReference type="EMBL" id="JAADZA010000020">
    <property type="protein sequence ID" value="NEV12909.1"/>
    <property type="molecule type" value="Genomic_DNA"/>
</dbReference>
<reference evidence="6 9" key="2">
    <citation type="submission" date="2020-08" db="EMBL/GenBank/DDBJ databases">
        <title>Genomic Encyclopedia of Type Strains, Phase IV (KMG-V): Genome sequencing to study the core and pangenomes of soil and plant-associated prokaryotes.</title>
        <authorList>
            <person name="Whitman W."/>
        </authorList>
    </citation>
    <scope>NUCLEOTIDE SEQUENCE [LARGE SCALE GENOMIC DNA]</scope>
    <source>
        <strain evidence="6 9">SEMIA 4059</strain>
    </source>
</reference>
<dbReference type="PROSITE" id="PS01081">
    <property type="entry name" value="HTH_TETR_1"/>
    <property type="match status" value="1"/>
</dbReference>
<dbReference type="Gene3D" id="1.10.357.10">
    <property type="entry name" value="Tetracycline Repressor, domain 2"/>
    <property type="match status" value="1"/>
</dbReference>
<organism evidence="7 8">
    <name type="scientific">Rhizobium tropici</name>
    <dbReference type="NCBI Taxonomy" id="398"/>
    <lineage>
        <taxon>Bacteria</taxon>
        <taxon>Pseudomonadati</taxon>
        <taxon>Pseudomonadota</taxon>
        <taxon>Alphaproteobacteria</taxon>
        <taxon>Hyphomicrobiales</taxon>
        <taxon>Rhizobiaceae</taxon>
        <taxon>Rhizobium/Agrobacterium group</taxon>
        <taxon>Rhizobium</taxon>
    </lineage>
</organism>
<dbReference type="Proteomes" id="UP000526625">
    <property type="component" value="Unassembled WGS sequence"/>
</dbReference>
<dbReference type="AlphaFoldDB" id="A0A6P1C6R8"/>
<keyword evidence="9" id="KW-1185">Reference proteome</keyword>
<dbReference type="Pfam" id="PF16925">
    <property type="entry name" value="TetR_C_13"/>
    <property type="match status" value="1"/>
</dbReference>
<dbReference type="Proteomes" id="UP000471190">
    <property type="component" value="Unassembled WGS sequence"/>
</dbReference>
<evidence type="ECO:0000313" key="8">
    <source>
        <dbReference type="Proteomes" id="UP000471190"/>
    </source>
</evidence>
<dbReference type="Gene3D" id="1.10.10.60">
    <property type="entry name" value="Homeodomain-like"/>
    <property type="match status" value="1"/>
</dbReference>
<evidence type="ECO:0000256" key="4">
    <source>
        <dbReference type="PROSITE-ProRule" id="PRU00335"/>
    </source>
</evidence>
<protein>
    <submittedName>
        <fullName evidence="6 7">AcrR family transcriptional regulator</fullName>
    </submittedName>
</protein>
<keyword evidence="3" id="KW-0804">Transcription</keyword>
<dbReference type="PANTHER" id="PTHR47506">
    <property type="entry name" value="TRANSCRIPTIONAL REGULATORY PROTEIN"/>
    <property type="match status" value="1"/>
</dbReference>
<comment type="caution">
    <text evidence="7">The sequence shown here is derived from an EMBL/GenBank/DDBJ whole genome shotgun (WGS) entry which is preliminary data.</text>
</comment>
<evidence type="ECO:0000313" key="6">
    <source>
        <dbReference type="EMBL" id="MBB6494861.1"/>
    </source>
</evidence>
<sequence length="204" mass="22491">MAGRPREFDRDEALAKARDLFWERGYEGVSMADLVDAMGIASARIYAAFESKEALFQEAVMLYASGEGGFATRALAEESTILDAFERLLRDAILLYTRPNHPHGCMIVMAATNYTINNQAVRTRLGRYRRDRAASLYERLKMASEAGELKPDADPRALAEFYAAFLHGLSVQAADGVPRDMLLSTLSPALLPLKSALLAKADDL</sequence>
<dbReference type="InterPro" id="IPR009057">
    <property type="entry name" value="Homeodomain-like_sf"/>
</dbReference>
<dbReference type="InterPro" id="IPR001647">
    <property type="entry name" value="HTH_TetR"/>
</dbReference>
<evidence type="ECO:0000256" key="2">
    <source>
        <dbReference type="ARBA" id="ARBA00023125"/>
    </source>
</evidence>
<keyword evidence="2 4" id="KW-0238">DNA-binding</keyword>
<evidence type="ECO:0000256" key="3">
    <source>
        <dbReference type="ARBA" id="ARBA00023163"/>
    </source>
</evidence>
<reference evidence="7 8" key="1">
    <citation type="submission" date="2020-02" db="EMBL/GenBank/DDBJ databases">
        <title>Draft genome sequence of Rhizobium tropici.</title>
        <authorList>
            <person name="Khayi S."/>
            <person name="Jemo M."/>
        </authorList>
    </citation>
    <scope>NUCLEOTIDE SEQUENCE [LARGE SCALE GENOMIC DNA]</scope>
    <source>
        <strain evidence="7 8">A12</strain>
    </source>
</reference>
<dbReference type="Pfam" id="PF00440">
    <property type="entry name" value="TetR_N"/>
    <property type="match status" value="1"/>
</dbReference>
<dbReference type="InterPro" id="IPR023772">
    <property type="entry name" value="DNA-bd_HTH_TetR-type_CS"/>
</dbReference>
<dbReference type="InterPro" id="IPR011075">
    <property type="entry name" value="TetR_C"/>
</dbReference>
<dbReference type="RefSeq" id="WP_015342097.1">
    <property type="nucleotide sequence ID" value="NZ_JAADZA010000020.1"/>
</dbReference>
<dbReference type="GO" id="GO:0003677">
    <property type="term" value="F:DNA binding"/>
    <property type="evidence" value="ECO:0007669"/>
    <property type="project" value="UniProtKB-UniRule"/>
</dbReference>
<dbReference type="InterPro" id="IPR036271">
    <property type="entry name" value="Tet_transcr_reg_TetR-rel_C_sf"/>
</dbReference>
<evidence type="ECO:0000256" key="1">
    <source>
        <dbReference type="ARBA" id="ARBA00023015"/>
    </source>
</evidence>
<keyword evidence="1" id="KW-0805">Transcription regulation</keyword>
<feature type="DNA-binding region" description="H-T-H motif" evidence="4">
    <location>
        <begin position="30"/>
        <end position="49"/>
    </location>
</feature>